<organism evidence="2 3">
    <name type="scientific">Stereocaulon virgatum</name>
    <dbReference type="NCBI Taxonomy" id="373712"/>
    <lineage>
        <taxon>Eukaryota</taxon>
        <taxon>Fungi</taxon>
        <taxon>Dikarya</taxon>
        <taxon>Ascomycota</taxon>
        <taxon>Pezizomycotina</taxon>
        <taxon>Lecanoromycetes</taxon>
        <taxon>OSLEUM clade</taxon>
        <taxon>Lecanoromycetidae</taxon>
        <taxon>Lecanorales</taxon>
        <taxon>Lecanorineae</taxon>
        <taxon>Stereocaulaceae</taxon>
        <taxon>Stereocaulon</taxon>
    </lineage>
</organism>
<sequence>MDEYDKADMQSATIILGLMPTILSYVGPTVGEMALISSRRPVLAALLGLGAPAIFATRAFNFNNPSESLTKDVGTFVIRKQSPFRATLLAITQYLLLSLAVTNCLLNSMQLGSSTILSWKCSWSYLQLGWNFMPLTPHLCAALSVKYSKIYHRTSQERKPIETFSSFLIEWFRNEFKPSANHAKLDQNIGMPDRSLAVSLNCVAVMLGYAHWIFGTLLFSSALFIGTLDAFGVIARYIASALICRTILLIEIAGMRGAEDAQIVASDEQTSLGAERERK</sequence>
<feature type="transmembrane region" description="Helical" evidence="1">
    <location>
        <begin position="196"/>
        <end position="214"/>
    </location>
</feature>
<gene>
    <name evidence="2" type="ORF">N7G274_005818</name>
</gene>
<evidence type="ECO:0000313" key="2">
    <source>
        <dbReference type="EMBL" id="KAL2041436.1"/>
    </source>
</evidence>
<reference evidence="2 3" key="1">
    <citation type="submission" date="2024-09" db="EMBL/GenBank/DDBJ databases">
        <title>Rethinking Asexuality: The Enigmatic Case of Functional Sexual Genes in Lepraria (Stereocaulaceae).</title>
        <authorList>
            <person name="Doellman M."/>
            <person name="Sun Y."/>
            <person name="Barcenas-Pena A."/>
            <person name="Lumbsch H.T."/>
            <person name="Grewe F."/>
        </authorList>
    </citation>
    <scope>NUCLEOTIDE SEQUENCE [LARGE SCALE GENOMIC DNA]</scope>
    <source>
        <strain evidence="2 3">Mercado 3170</strain>
    </source>
</reference>
<feature type="transmembrane region" description="Helical" evidence="1">
    <location>
        <begin position="42"/>
        <end position="60"/>
    </location>
</feature>
<dbReference type="Proteomes" id="UP001590950">
    <property type="component" value="Unassembled WGS sequence"/>
</dbReference>
<comment type="caution">
    <text evidence="2">The sequence shown here is derived from an EMBL/GenBank/DDBJ whole genome shotgun (WGS) entry which is preliminary data.</text>
</comment>
<proteinExistence type="predicted"/>
<protein>
    <submittedName>
        <fullName evidence="2">Uncharacterized protein</fullName>
    </submittedName>
</protein>
<keyword evidence="3" id="KW-1185">Reference proteome</keyword>
<evidence type="ECO:0000313" key="3">
    <source>
        <dbReference type="Proteomes" id="UP001590950"/>
    </source>
</evidence>
<feature type="transmembrane region" description="Helical" evidence="1">
    <location>
        <begin position="234"/>
        <end position="253"/>
    </location>
</feature>
<accession>A0ABR4A964</accession>
<evidence type="ECO:0000256" key="1">
    <source>
        <dbReference type="SAM" id="Phobius"/>
    </source>
</evidence>
<feature type="transmembrane region" description="Helical" evidence="1">
    <location>
        <begin position="12"/>
        <end position="30"/>
    </location>
</feature>
<keyword evidence="1" id="KW-0472">Membrane</keyword>
<name>A0ABR4A964_9LECA</name>
<keyword evidence="1" id="KW-1133">Transmembrane helix</keyword>
<keyword evidence="1" id="KW-0812">Transmembrane</keyword>
<dbReference type="EMBL" id="JBEFKJ010000017">
    <property type="protein sequence ID" value="KAL2041436.1"/>
    <property type="molecule type" value="Genomic_DNA"/>
</dbReference>